<dbReference type="KEGG" id="cwo:Cwoe_2119"/>
<evidence type="ECO:0000256" key="1">
    <source>
        <dbReference type="ARBA" id="ARBA00008853"/>
    </source>
</evidence>
<proteinExistence type="inferred from homology"/>
<comment type="similarity">
    <text evidence="1">Belongs to the SMP-30/CGR1 family.</text>
</comment>
<reference evidence="6 7" key="1">
    <citation type="journal article" date="2010" name="Stand. Genomic Sci.">
        <title>Complete genome sequence of Conexibacter woesei type strain (ID131577).</title>
        <authorList>
            <person name="Pukall R."/>
            <person name="Lapidus A."/>
            <person name="Glavina Del Rio T."/>
            <person name="Copeland A."/>
            <person name="Tice H."/>
            <person name="Cheng J.-F."/>
            <person name="Lucas S."/>
            <person name="Chen F."/>
            <person name="Nolan M."/>
            <person name="Bruce D."/>
            <person name="Goodwin L."/>
            <person name="Pitluck S."/>
            <person name="Mavromatis K."/>
            <person name="Ivanova N."/>
            <person name="Ovchinnikova G."/>
            <person name="Pati A."/>
            <person name="Chen A."/>
            <person name="Palaniappan K."/>
            <person name="Land M."/>
            <person name="Hauser L."/>
            <person name="Chang Y.-J."/>
            <person name="Jeffries C.D."/>
            <person name="Chain P."/>
            <person name="Meincke L."/>
            <person name="Sims D."/>
            <person name="Brettin T."/>
            <person name="Detter J.C."/>
            <person name="Rohde M."/>
            <person name="Goeker M."/>
            <person name="Bristow J."/>
            <person name="Eisen J.A."/>
            <person name="Markowitz V."/>
            <person name="Kyrpides N.C."/>
            <person name="Klenk H.-P."/>
            <person name="Hugenholtz P."/>
        </authorList>
    </citation>
    <scope>NUCLEOTIDE SEQUENCE [LARGE SCALE GENOMIC DNA]</scope>
    <source>
        <strain evidence="7">DSM 14684 / CIP 108061 / JCM 11494 / NBRC 100937 / ID131577</strain>
    </source>
</reference>
<dbReference type="Gene3D" id="2.120.10.30">
    <property type="entry name" value="TolB, C-terminal domain"/>
    <property type="match status" value="1"/>
</dbReference>
<dbReference type="SUPFAM" id="SSF63829">
    <property type="entry name" value="Calcium-dependent phosphotriesterase"/>
    <property type="match status" value="1"/>
</dbReference>
<dbReference type="GO" id="GO:0016787">
    <property type="term" value="F:hydrolase activity"/>
    <property type="evidence" value="ECO:0007669"/>
    <property type="project" value="UniProtKB-KW"/>
</dbReference>
<organism evidence="6 7">
    <name type="scientific">Conexibacter woesei (strain DSM 14684 / CCUG 47730 / CIP 108061 / JCM 11494 / NBRC 100937 / ID131577)</name>
    <dbReference type="NCBI Taxonomy" id="469383"/>
    <lineage>
        <taxon>Bacteria</taxon>
        <taxon>Bacillati</taxon>
        <taxon>Actinomycetota</taxon>
        <taxon>Thermoleophilia</taxon>
        <taxon>Solirubrobacterales</taxon>
        <taxon>Conexibacteraceae</taxon>
        <taxon>Conexibacter</taxon>
    </lineage>
</organism>
<feature type="binding site" evidence="4">
    <location>
        <position position="113"/>
    </location>
    <ligand>
        <name>substrate</name>
    </ligand>
</feature>
<dbReference type="PANTHER" id="PTHR47572:SF4">
    <property type="entry name" value="LACTONASE DRP35"/>
    <property type="match status" value="1"/>
</dbReference>
<dbReference type="InterPro" id="IPR005511">
    <property type="entry name" value="SMP-30"/>
</dbReference>
<dbReference type="STRING" id="469383.Cwoe_2119"/>
<dbReference type="PANTHER" id="PTHR47572">
    <property type="entry name" value="LIPOPROTEIN-RELATED"/>
    <property type="match status" value="1"/>
</dbReference>
<keyword evidence="7" id="KW-1185">Reference proteome</keyword>
<name>D3F4H2_CONWI</name>
<feature type="active site" description="Proton donor/acceptor" evidence="3">
    <location>
        <position position="227"/>
    </location>
</feature>
<dbReference type="GO" id="GO:0046872">
    <property type="term" value="F:metal ion binding"/>
    <property type="evidence" value="ECO:0007669"/>
    <property type="project" value="UniProtKB-KW"/>
</dbReference>
<evidence type="ECO:0000256" key="2">
    <source>
        <dbReference type="ARBA" id="ARBA00022801"/>
    </source>
</evidence>
<feature type="domain" description="SMP-30/Gluconolactonase/LRE-like region" evidence="5">
    <location>
        <begin position="29"/>
        <end position="282"/>
    </location>
</feature>
<dbReference type="eggNOG" id="COG3386">
    <property type="taxonomic scope" value="Bacteria"/>
</dbReference>
<reference evidence="7" key="2">
    <citation type="submission" date="2010-01" db="EMBL/GenBank/DDBJ databases">
        <title>The complete genome of Conexibacter woesei DSM 14684.</title>
        <authorList>
            <consortium name="US DOE Joint Genome Institute (JGI-PGF)"/>
            <person name="Lucas S."/>
            <person name="Copeland A."/>
            <person name="Lapidus A."/>
            <person name="Glavina del Rio T."/>
            <person name="Dalin E."/>
            <person name="Tice H."/>
            <person name="Bruce D."/>
            <person name="Goodwin L."/>
            <person name="Pitluck S."/>
            <person name="Kyrpides N."/>
            <person name="Mavromatis K."/>
            <person name="Ivanova N."/>
            <person name="Mikhailova N."/>
            <person name="Chertkov O."/>
            <person name="Brettin T."/>
            <person name="Detter J.C."/>
            <person name="Han C."/>
            <person name="Larimer F."/>
            <person name="Land M."/>
            <person name="Hauser L."/>
            <person name="Markowitz V."/>
            <person name="Cheng J.-F."/>
            <person name="Hugenholtz P."/>
            <person name="Woyke T."/>
            <person name="Wu D."/>
            <person name="Pukall R."/>
            <person name="Steenblock K."/>
            <person name="Schneider S."/>
            <person name="Klenk H.-P."/>
            <person name="Eisen J.A."/>
        </authorList>
    </citation>
    <scope>NUCLEOTIDE SEQUENCE [LARGE SCALE GENOMIC DNA]</scope>
    <source>
        <strain evidence="7">DSM 14684 / CIP 108061 / JCM 11494 / NBRC 100937 / ID131577</strain>
    </source>
</reference>
<evidence type="ECO:0000256" key="3">
    <source>
        <dbReference type="PIRSR" id="PIRSR605511-1"/>
    </source>
</evidence>
<keyword evidence="4" id="KW-0479">Metal-binding</keyword>
<evidence type="ECO:0000256" key="4">
    <source>
        <dbReference type="PIRSR" id="PIRSR605511-2"/>
    </source>
</evidence>
<keyword evidence="2" id="KW-0378">Hydrolase</keyword>
<sequence>MDGAALPRDGGGLTARAGGLEVLARGLSFPESPRWRDDRLLVSDFHTRRVIAFGADGAVESLHELAHQPSGLGFDPRGRLLVVSMEDRRVLREREGRLVLHADLAALAGGPLNDMLVDPLGRAYVGNFGSDLERGAPLAPACLALVDPSGEATAVADGLLFPNGMTLDPAGETLLVAETYGCRISAFDVRADGRLENRRTWARFGPPAVCGAAPPAAQLPLLSVCPDGMALDAEGAVWIGDVAGAGALRVREGGEVVERIETPGLTVYAVALGGPDRRDLYLCAGPHWPDHDPARRDSVVLRRRVDVPGAGLP</sequence>
<feature type="binding site" evidence="4">
    <location>
        <position position="131"/>
    </location>
    <ligand>
        <name>substrate</name>
    </ligand>
</feature>
<dbReference type="Pfam" id="PF08450">
    <property type="entry name" value="SGL"/>
    <property type="match status" value="1"/>
</dbReference>
<dbReference type="InterPro" id="IPR013658">
    <property type="entry name" value="SGL"/>
</dbReference>
<dbReference type="InterPro" id="IPR011042">
    <property type="entry name" value="6-blade_b-propeller_TolB-like"/>
</dbReference>
<evidence type="ECO:0000259" key="5">
    <source>
        <dbReference type="Pfam" id="PF08450"/>
    </source>
</evidence>
<evidence type="ECO:0000313" key="7">
    <source>
        <dbReference type="Proteomes" id="UP000008229"/>
    </source>
</evidence>
<keyword evidence="4" id="KW-0862">Zinc</keyword>
<gene>
    <name evidence="6" type="ordered locus">Cwoe_2119</name>
</gene>
<dbReference type="InterPro" id="IPR051262">
    <property type="entry name" value="SMP-30/CGR1_Lactonase"/>
</dbReference>
<dbReference type="RefSeq" id="WP_012933595.1">
    <property type="nucleotide sequence ID" value="NC_013739.1"/>
</dbReference>
<evidence type="ECO:0000313" key="6">
    <source>
        <dbReference type="EMBL" id="ADB50544.1"/>
    </source>
</evidence>
<feature type="binding site" evidence="4">
    <location>
        <position position="163"/>
    </location>
    <ligand>
        <name>a divalent metal cation</name>
        <dbReference type="ChEBI" id="CHEBI:60240"/>
    </ligand>
</feature>
<dbReference type="AlphaFoldDB" id="D3F4H2"/>
<feature type="binding site" evidence="4">
    <location>
        <position position="227"/>
    </location>
    <ligand>
        <name>a divalent metal cation</name>
        <dbReference type="ChEBI" id="CHEBI:60240"/>
    </ligand>
</feature>
<dbReference type="EMBL" id="CP001854">
    <property type="protein sequence ID" value="ADB50544.1"/>
    <property type="molecule type" value="Genomic_DNA"/>
</dbReference>
<dbReference type="HOGENOM" id="CLU_036110_4_0_11"/>
<feature type="binding site" evidence="4">
    <location>
        <position position="31"/>
    </location>
    <ligand>
        <name>a divalent metal cation</name>
        <dbReference type="ChEBI" id="CHEBI:60240"/>
    </ligand>
</feature>
<protein>
    <submittedName>
        <fullName evidence="6">SMP-30/Gluconolaconase/LRE domain protein</fullName>
    </submittedName>
</protein>
<dbReference type="PRINTS" id="PR01790">
    <property type="entry name" value="SMP30FAMILY"/>
</dbReference>
<comment type="cofactor">
    <cofactor evidence="4">
        <name>Zn(2+)</name>
        <dbReference type="ChEBI" id="CHEBI:29105"/>
    </cofactor>
    <text evidence="4">Binds 1 divalent metal cation per subunit.</text>
</comment>
<accession>D3F4H2</accession>
<dbReference type="Proteomes" id="UP000008229">
    <property type="component" value="Chromosome"/>
</dbReference>